<dbReference type="EnsemblPlants" id="ORUFI09G08570.3">
    <property type="protein sequence ID" value="ORUFI09G08570.3"/>
    <property type="gene ID" value="ORUFI09G08570"/>
</dbReference>
<dbReference type="Gramene" id="ORUFI09G08570.3">
    <property type="protein sequence ID" value="ORUFI09G08570.3"/>
    <property type="gene ID" value="ORUFI09G08570"/>
</dbReference>
<dbReference type="AlphaFoldDB" id="A0A0E0QQL2"/>
<evidence type="ECO:0000313" key="1">
    <source>
        <dbReference type="EnsemblPlants" id="ORUFI09G08570.3"/>
    </source>
</evidence>
<reference evidence="1" key="2">
    <citation type="submission" date="2015-06" db="UniProtKB">
        <authorList>
            <consortium name="EnsemblPlants"/>
        </authorList>
    </citation>
    <scope>IDENTIFICATION</scope>
</reference>
<dbReference type="HOGENOM" id="CLU_2473003_0_0_1"/>
<dbReference type="Proteomes" id="UP000008022">
    <property type="component" value="Unassembled WGS sequence"/>
</dbReference>
<reference evidence="2" key="1">
    <citation type="submission" date="2013-06" db="EMBL/GenBank/DDBJ databases">
        <authorList>
            <person name="Zhao Q."/>
        </authorList>
    </citation>
    <scope>NUCLEOTIDE SEQUENCE</scope>
    <source>
        <strain evidence="2">cv. W1943</strain>
    </source>
</reference>
<accession>A0A0E0QQL2</accession>
<evidence type="ECO:0000313" key="2">
    <source>
        <dbReference type="Proteomes" id="UP000008022"/>
    </source>
</evidence>
<keyword evidence="2" id="KW-1185">Reference proteome</keyword>
<protein>
    <submittedName>
        <fullName evidence="1">Uncharacterized protein</fullName>
    </submittedName>
</protein>
<sequence length="88" mass="9846">MTTSPHHLGGFSDVATVANIWGSRETPDLLPFVPLLDLTPPPPPQLRPSPLPQEHNFEAKERSLCNYSLASGELYAKLDSELEMYREK</sequence>
<proteinExistence type="predicted"/>
<name>A0A0E0QQL2_ORYRU</name>
<organism evidence="1 2">
    <name type="scientific">Oryza rufipogon</name>
    <name type="common">Brownbeard rice</name>
    <name type="synonym">Asian wild rice</name>
    <dbReference type="NCBI Taxonomy" id="4529"/>
    <lineage>
        <taxon>Eukaryota</taxon>
        <taxon>Viridiplantae</taxon>
        <taxon>Streptophyta</taxon>
        <taxon>Embryophyta</taxon>
        <taxon>Tracheophyta</taxon>
        <taxon>Spermatophyta</taxon>
        <taxon>Magnoliopsida</taxon>
        <taxon>Liliopsida</taxon>
        <taxon>Poales</taxon>
        <taxon>Poaceae</taxon>
        <taxon>BOP clade</taxon>
        <taxon>Oryzoideae</taxon>
        <taxon>Oryzeae</taxon>
        <taxon>Oryzinae</taxon>
        <taxon>Oryza</taxon>
    </lineage>
</organism>